<comment type="caution">
    <text evidence="2">The sequence shown here is derived from an EMBL/GenBank/DDBJ whole genome shotgun (WGS) entry which is preliminary data.</text>
</comment>
<evidence type="ECO:0000313" key="3">
    <source>
        <dbReference type="Proteomes" id="UP000726737"/>
    </source>
</evidence>
<sequence>MATEIPHKKALSDKLLTMKFMQRLEERKLREKLEQEQVRVVTEAHWVLDHKGVELPKPKFQVEYEPSYLQMDAAERSSIGRVSFQKFNEPVEKTASTKAGEQQLDRELKRERQGAVEDEELAEKMGHSNKAKKAKTSQNSASKPPKTNRRVPPSNGGSGKGNGGSSGGKGSNNSNNQKRAFMKPQA</sequence>
<accession>A0A9P6QC54</accession>
<dbReference type="Pfam" id="PF10175">
    <property type="entry name" value="MPP6"/>
    <property type="match status" value="1"/>
</dbReference>
<reference evidence="2" key="1">
    <citation type="journal article" date="2020" name="Fungal Divers.">
        <title>Resolving the Mortierellaceae phylogeny through synthesis of multi-gene phylogenetics and phylogenomics.</title>
        <authorList>
            <person name="Vandepol N."/>
            <person name="Liber J."/>
            <person name="Desiro A."/>
            <person name="Na H."/>
            <person name="Kennedy M."/>
            <person name="Barry K."/>
            <person name="Grigoriev I.V."/>
            <person name="Miller A.N."/>
            <person name="O'Donnell K."/>
            <person name="Stajich J.E."/>
            <person name="Bonito G."/>
        </authorList>
    </citation>
    <scope>NUCLEOTIDE SEQUENCE</scope>
    <source>
        <strain evidence="2">KOD948</strain>
    </source>
</reference>
<organism evidence="2 3">
    <name type="scientific">Mortierella polycephala</name>
    <dbReference type="NCBI Taxonomy" id="41804"/>
    <lineage>
        <taxon>Eukaryota</taxon>
        <taxon>Fungi</taxon>
        <taxon>Fungi incertae sedis</taxon>
        <taxon>Mucoromycota</taxon>
        <taxon>Mortierellomycotina</taxon>
        <taxon>Mortierellomycetes</taxon>
        <taxon>Mortierellales</taxon>
        <taxon>Mortierellaceae</taxon>
        <taxon>Mortierella</taxon>
    </lineage>
</organism>
<feature type="region of interest" description="Disordered" evidence="1">
    <location>
        <begin position="84"/>
        <end position="186"/>
    </location>
</feature>
<dbReference type="EMBL" id="JAAAJA010000062">
    <property type="protein sequence ID" value="KAG0263895.1"/>
    <property type="molecule type" value="Genomic_DNA"/>
</dbReference>
<protein>
    <submittedName>
        <fullName evidence="2">M-phase phosphoprotein 6</fullName>
    </submittedName>
</protein>
<dbReference type="Proteomes" id="UP000726737">
    <property type="component" value="Unassembled WGS sequence"/>
</dbReference>
<dbReference type="PANTHER" id="PTHR13582:SF0">
    <property type="entry name" value="M-PHASE PHOSPHOPROTEIN 6"/>
    <property type="match status" value="1"/>
</dbReference>
<name>A0A9P6QC54_9FUNG</name>
<evidence type="ECO:0000313" key="2">
    <source>
        <dbReference type="EMBL" id="KAG0263895.1"/>
    </source>
</evidence>
<dbReference type="PANTHER" id="PTHR13582">
    <property type="entry name" value="M-PHASE PHOSPHOPROTEIN 6"/>
    <property type="match status" value="1"/>
</dbReference>
<dbReference type="OrthoDB" id="20403at2759"/>
<dbReference type="InterPro" id="IPR019324">
    <property type="entry name" value="MPP6"/>
</dbReference>
<feature type="compositionally biased region" description="Basic and acidic residues" evidence="1">
    <location>
        <begin position="103"/>
        <end position="115"/>
    </location>
</feature>
<proteinExistence type="predicted"/>
<feature type="compositionally biased region" description="Gly residues" evidence="1">
    <location>
        <begin position="156"/>
        <end position="170"/>
    </location>
</feature>
<dbReference type="GO" id="GO:0000460">
    <property type="term" value="P:maturation of 5.8S rRNA"/>
    <property type="evidence" value="ECO:0007669"/>
    <property type="project" value="TreeGrafter"/>
</dbReference>
<gene>
    <name evidence="2" type="primary">MPHOSPH6</name>
    <name evidence="2" type="ORF">BG011_007849</name>
</gene>
<keyword evidence="3" id="KW-1185">Reference proteome</keyword>
<dbReference type="AlphaFoldDB" id="A0A9P6QC54"/>
<evidence type="ECO:0000256" key="1">
    <source>
        <dbReference type="SAM" id="MobiDB-lite"/>
    </source>
</evidence>